<dbReference type="GO" id="GO:0003906">
    <property type="term" value="F:DNA-(apurinic or apyrimidinic site) endonuclease activity"/>
    <property type="evidence" value="ECO:0007669"/>
    <property type="project" value="InterPro"/>
</dbReference>
<dbReference type="EMBL" id="RBIE01000004">
    <property type="protein sequence ID" value="RKQ60437.1"/>
    <property type="molecule type" value="Genomic_DNA"/>
</dbReference>
<evidence type="ECO:0000313" key="1">
    <source>
        <dbReference type="EMBL" id="RKQ60437.1"/>
    </source>
</evidence>
<keyword evidence="2" id="KW-1185">Reference proteome</keyword>
<sequence length="292" mass="34259">MKVKLKLHPDRGRTLAYHLREIYKKEGIFGHRELPDDAVREIIDGLKDEEILLLVTLTTALDYMRNADELWKSSIATFRDEEIKWVFNPNEVVRKGKEELSKALQKYRLAKKKVRDVEIWHSISKTLSEKYRGNLKELFAEYDYDVDKMFKDFQTNRKEEFPSISGIKLFPHWIRSLRDKLNIPFKNVEKLPIPVDVHVARATFTTGCITGKYTSKGINETVRKRVIELWEQALRGTGIAPIEMFRPLWLLSKYGCHYRKNDERPKLNQCPAKEFCIEGKVVVTSSRVEIDT</sequence>
<dbReference type="GO" id="GO:0006281">
    <property type="term" value="P:DNA repair"/>
    <property type="evidence" value="ECO:0007669"/>
    <property type="project" value="InterPro"/>
</dbReference>
<organism evidence="1 2">
    <name type="scientific">Thermovibrio guaymasensis</name>
    <dbReference type="NCBI Taxonomy" id="240167"/>
    <lineage>
        <taxon>Bacteria</taxon>
        <taxon>Pseudomonadati</taxon>
        <taxon>Aquificota</taxon>
        <taxon>Aquificia</taxon>
        <taxon>Desulfurobacteriales</taxon>
        <taxon>Desulfurobacteriaceae</taxon>
        <taxon>Thermovibrio</taxon>
    </lineage>
</organism>
<gene>
    <name evidence="1" type="ORF">C7457_1514</name>
</gene>
<dbReference type="RefSeq" id="WP_170137389.1">
    <property type="nucleotide sequence ID" value="NZ_RBIE01000004.1"/>
</dbReference>
<reference evidence="1 2" key="1">
    <citation type="submission" date="2018-10" db="EMBL/GenBank/DDBJ databases">
        <title>Genomic Encyclopedia of Type Strains, Phase IV (KMG-IV): sequencing the most valuable type-strain genomes for metagenomic binning, comparative biology and taxonomic classification.</title>
        <authorList>
            <person name="Goeker M."/>
        </authorList>
    </citation>
    <scope>NUCLEOTIDE SEQUENCE [LARGE SCALE GENOMIC DNA]</scope>
    <source>
        <strain evidence="1 2">DSM 15521</strain>
    </source>
</reference>
<keyword evidence="1" id="KW-0456">Lyase</keyword>
<dbReference type="InterPro" id="IPR015254">
    <property type="entry name" value="AGOG-like"/>
</dbReference>
<dbReference type="Proteomes" id="UP000280881">
    <property type="component" value="Unassembled WGS sequence"/>
</dbReference>
<dbReference type="Gene3D" id="1.10.1670.10">
    <property type="entry name" value="Helix-hairpin-Helix base-excision DNA repair enzymes (C-terminal)"/>
    <property type="match status" value="1"/>
</dbReference>
<evidence type="ECO:0000313" key="2">
    <source>
        <dbReference type="Proteomes" id="UP000280881"/>
    </source>
</evidence>
<dbReference type="InterPro" id="IPR023170">
    <property type="entry name" value="HhH_base_excis_C"/>
</dbReference>
<dbReference type="GO" id="GO:0016829">
    <property type="term" value="F:lyase activity"/>
    <property type="evidence" value="ECO:0007669"/>
    <property type="project" value="UniProtKB-KW"/>
</dbReference>
<dbReference type="GO" id="GO:0016799">
    <property type="term" value="F:hydrolase activity, hydrolyzing N-glycosyl compounds"/>
    <property type="evidence" value="ECO:0007669"/>
    <property type="project" value="InterPro"/>
</dbReference>
<dbReference type="InterPro" id="IPR011257">
    <property type="entry name" value="DNA_glycosylase"/>
</dbReference>
<dbReference type="Pfam" id="PF09171">
    <property type="entry name" value="AGOG"/>
    <property type="match status" value="1"/>
</dbReference>
<protein>
    <submittedName>
        <fullName evidence="1">N-glycosylase/DNA lyase</fullName>
    </submittedName>
</protein>
<accession>A0A420W5Q9</accession>
<proteinExistence type="predicted"/>
<dbReference type="SUPFAM" id="SSF48150">
    <property type="entry name" value="DNA-glycosylase"/>
    <property type="match status" value="2"/>
</dbReference>
<name>A0A420W5Q9_9BACT</name>
<comment type="caution">
    <text evidence="1">The sequence shown here is derived from an EMBL/GenBank/DDBJ whole genome shotgun (WGS) entry which is preliminary data.</text>
</comment>
<dbReference type="AlphaFoldDB" id="A0A420W5Q9"/>